<accession>F8L7B2</accession>
<dbReference type="OrthoDB" id="9807878at2"/>
<dbReference type="STRING" id="331113.SNE_A07580"/>
<keyword evidence="1 3" id="KW-0689">Ribosomal protein</keyword>
<dbReference type="GO" id="GO:0005737">
    <property type="term" value="C:cytoplasm"/>
    <property type="evidence" value="ECO:0007669"/>
    <property type="project" value="UniProtKB-ARBA"/>
</dbReference>
<dbReference type="GO" id="GO:0003735">
    <property type="term" value="F:structural constituent of ribosome"/>
    <property type="evidence" value="ECO:0007669"/>
    <property type="project" value="InterPro"/>
</dbReference>
<evidence type="ECO:0000256" key="3">
    <source>
        <dbReference type="HAMAP-Rule" id="MF_00385"/>
    </source>
</evidence>
<dbReference type="GO" id="GO:0006412">
    <property type="term" value="P:translation"/>
    <property type="evidence" value="ECO:0007669"/>
    <property type="project" value="UniProtKB-UniRule"/>
</dbReference>
<dbReference type="AlphaFoldDB" id="F8L7B2"/>
<evidence type="ECO:0000256" key="2">
    <source>
        <dbReference type="ARBA" id="ARBA00023274"/>
    </source>
</evidence>
<dbReference type="Pfam" id="PF00886">
    <property type="entry name" value="Ribosomal_S16"/>
    <property type="match status" value="1"/>
</dbReference>
<dbReference type="HAMAP" id="MF_00385">
    <property type="entry name" value="Ribosomal_bS16"/>
    <property type="match status" value="1"/>
</dbReference>
<organism evidence="4 5">
    <name type="scientific">Simkania negevensis (strain ATCC VR-1471 / DSM 27360 / Z)</name>
    <dbReference type="NCBI Taxonomy" id="331113"/>
    <lineage>
        <taxon>Bacteria</taxon>
        <taxon>Pseudomonadati</taxon>
        <taxon>Chlamydiota</taxon>
        <taxon>Chlamydiia</taxon>
        <taxon>Parachlamydiales</taxon>
        <taxon>Simkaniaceae</taxon>
        <taxon>Simkania</taxon>
    </lineage>
</organism>
<dbReference type="InterPro" id="IPR000307">
    <property type="entry name" value="Ribosomal_bS16"/>
</dbReference>
<dbReference type="Proteomes" id="UP000000496">
    <property type="component" value="Chromosome gsn.131"/>
</dbReference>
<evidence type="ECO:0000256" key="1">
    <source>
        <dbReference type="ARBA" id="ARBA00022980"/>
    </source>
</evidence>
<protein>
    <recommendedName>
        <fullName evidence="3">Small ribosomal subunit protein bS16</fullName>
    </recommendedName>
</protein>
<evidence type="ECO:0000313" key="5">
    <source>
        <dbReference type="Proteomes" id="UP000000496"/>
    </source>
</evidence>
<dbReference type="GO" id="GO:0015935">
    <property type="term" value="C:small ribosomal subunit"/>
    <property type="evidence" value="ECO:0007669"/>
    <property type="project" value="TreeGrafter"/>
</dbReference>
<dbReference type="eggNOG" id="COG0228">
    <property type="taxonomic scope" value="Bacteria"/>
</dbReference>
<sequence>MALKIRLRQMGRTNRLMYRLVVTDSRSPRDGKYLEGVGHYNPHIHGNDDINVVEDRIQYWLDRGAELTEKAEKLVARAAPGVIKTLREKQIAKKQKEVAKKKKKK</sequence>
<gene>
    <name evidence="3 4" type="primary">rpsP</name>
    <name evidence="4" type="ordered locus">SNE_A07580</name>
</gene>
<keyword evidence="2 3" id="KW-0687">Ribonucleoprotein</keyword>
<dbReference type="PANTHER" id="PTHR12919">
    <property type="entry name" value="30S RIBOSOMAL PROTEIN S16"/>
    <property type="match status" value="1"/>
</dbReference>
<dbReference type="InterPro" id="IPR023803">
    <property type="entry name" value="Ribosomal_bS16_dom_sf"/>
</dbReference>
<reference evidence="4 5" key="1">
    <citation type="journal article" date="2011" name="Mol. Biol. Evol.">
        <title>Unity in variety--the pan-genome of the Chlamydiae.</title>
        <authorList>
            <person name="Collingro A."/>
            <person name="Tischler P."/>
            <person name="Weinmaier T."/>
            <person name="Penz T."/>
            <person name="Heinz E."/>
            <person name="Brunham R.C."/>
            <person name="Read T.D."/>
            <person name="Bavoil P.M."/>
            <person name="Sachse K."/>
            <person name="Kahane S."/>
            <person name="Friedman M.G."/>
            <person name="Rattei T."/>
            <person name="Myers G.S."/>
            <person name="Horn M."/>
        </authorList>
    </citation>
    <scope>NUCLEOTIDE SEQUENCE [LARGE SCALE GENOMIC DNA]</scope>
    <source>
        <strain evidence="5">ATCC VR-1471 / Z</strain>
    </source>
</reference>
<dbReference type="RefSeq" id="WP_013943102.1">
    <property type="nucleotide sequence ID" value="NC_015713.1"/>
</dbReference>
<dbReference type="NCBIfam" id="TIGR00002">
    <property type="entry name" value="S16"/>
    <property type="match status" value="1"/>
</dbReference>
<dbReference type="Gene3D" id="3.30.1320.10">
    <property type="match status" value="1"/>
</dbReference>
<dbReference type="HOGENOM" id="CLU_100590_3_1_0"/>
<dbReference type="SUPFAM" id="SSF54565">
    <property type="entry name" value="Ribosomal protein S16"/>
    <property type="match status" value="1"/>
</dbReference>
<comment type="similarity">
    <text evidence="3">Belongs to the bacterial ribosomal protein bS16 family.</text>
</comment>
<dbReference type="PANTHER" id="PTHR12919:SF20">
    <property type="entry name" value="SMALL RIBOSOMAL SUBUNIT PROTEIN BS16M"/>
    <property type="match status" value="1"/>
</dbReference>
<dbReference type="EMBL" id="FR872582">
    <property type="protein sequence ID" value="CCB88635.1"/>
    <property type="molecule type" value="Genomic_DNA"/>
</dbReference>
<dbReference type="KEGG" id="sng:SNE_A07580"/>
<name>F8L7B2_SIMNZ</name>
<keyword evidence="5" id="KW-1185">Reference proteome</keyword>
<proteinExistence type="inferred from homology"/>
<evidence type="ECO:0000313" key="4">
    <source>
        <dbReference type="EMBL" id="CCB88635.1"/>
    </source>
</evidence>